<dbReference type="AlphaFoldDB" id="A0A1V6SIW7"/>
<dbReference type="Proteomes" id="UP000191285">
    <property type="component" value="Unassembled WGS sequence"/>
</dbReference>
<protein>
    <recommendedName>
        <fullName evidence="4">Fungal N-terminal domain-containing protein</fullName>
    </recommendedName>
</protein>
<feature type="compositionally biased region" description="Polar residues" evidence="1">
    <location>
        <begin position="260"/>
        <end position="271"/>
    </location>
</feature>
<name>A0A1V6SIW7_9EURO</name>
<dbReference type="STRING" id="303698.A0A1V6SIW7"/>
<dbReference type="EMBL" id="MLKD01000040">
    <property type="protein sequence ID" value="OQE13982.1"/>
    <property type="molecule type" value="Genomic_DNA"/>
</dbReference>
<dbReference type="OrthoDB" id="3045089at2759"/>
<organism evidence="2 3">
    <name type="scientific">Penicillium steckii</name>
    <dbReference type="NCBI Taxonomy" id="303698"/>
    <lineage>
        <taxon>Eukaryota</taxon>
        <taxon>Fungi</taxon>
        <taxon>Dikarya</taxon>
        <taxon>Ascomycota</taxon>
        <taxon>Pezizomycotina</taxon>
        <taxon>Eurotiomycetes</taxon>
        <taxon>Eurotiomycetidae</taxon>
        <taxon>Eurotiales</taxon>
        <taxon>Aspergillaceae</taxon>
        <taxon>Penicillium</taxon>
    </lineage>
</organism>
<feature type="compositionally biased region" description="Polar residues" evidence="1">
    <location>
        <begin position="325"/>
        <end position="338"/>
    </location>
</feature>
<dbReference type="PANTHER" id="PTHR38886">
    <property type="entry name" value="SESA DOMAIN-CONTAINING PROTEIN"/>
    <property type="match status" value="1"/>
</dbReference>
<feature type="compositionally biased region" description="Basic and acidic residues" evidence="1">
    <location>
        <begin position="245"/>
        <end position="255"/>
    </location>
</feature>
<accession>A0A1V6SIW7</accession>
<feature type="region of interest" description="Disordered" evidence="1">
    <location>
        <begin position="324"/>
        <end position="353"/>
    </location>
</feature>
<sequence length="514" mass="58403">MSFGFSPGDIVLFTSFAWKIISCLKENGSRSEFQQAEEQCEAFLSLIEEIRNLDLSIVPESFRQKILDYSTNTQRLVEGFKKGIEQYEKSMGKNSSRGSIRSAPRKVQWTLLAAENIETFRKGLGSYVQLVQLTISTSMLAMYSSRSQLLPMPISPSHKLLLNSDSFYSTSQLRYSPIVPPFIGGYQLLRQADDVTKIVYKRLLREPDIQLFGRVNTLPDGSNDIASVMPPEQMQRGNLPPSRFHSSERQSKSQEETIGIQETSANNNTQQSLADDIDEYLSSMNLDKLSQAERVYVEQNDQLDPYIPPSGAMRQVTRPEILGPTNVTDSLQQNQLQSGGPHDPYSRDDTKSRKFSRLDPLSAAAGFIRFYGLAAEFSLDLSNIFRDTNGECKEVRLLSQRLGQYSELLQSACGVMTTMSFSEELRGVGTSILYDNERLTKELEALLSRYAQIFRYRLLRKFTWNVMKRDIMDMMEQIDFLKSSLSLILQLYQVKMTEGQIQMPRQSSPGQNLP</sequence>
<evidence type="ECO:0000313" key="2">
    <source>
        <dbReference type="EMBL" id="OQE13982.1"/>
    </source>
</evidence>
<gene>
    <name evidence="2" type="ORF">PENSTE_c040G01838</name>
</gene>
<evidence type="ECO:0000256" key="1">
    <source>
        <dbReference type="SAM" id="MobiDB-lite"/>
    </source>
</evidence>
<evidence type="ECO:0000313" key="3">
    <source>
        <dbReference type="Proteomes" id="UP000191285"/>
    </source>
</evidence>
<evidence type="ECO:0008006" key="4">
    <source>
        <dbReference type="Google" id="ProtNLM"/>
    </source>
</evidence>
<keyword evidence="3" id="KW-1185">Reference proteome</keyword>
<feature type="region of interest" description="Disordered" evidence="1">
    <location>
        <begin position="222"/>
        <end position="271"/>
    </location>
</feature>
<comment type="caution">
    <text evidence="2">The sequence shown here is derived from an EMBL/GenBank/DDBJ whole genome shotgun (WGS) entry which is preliminary data.</text>
</comment>
<dbReference type="PANTHER" id="PTHR38886:SF1">
    <property type="entry name" value="NACHT-NTPASE AND P-LOOP NTPASES N-TERMINAL DOMAIN-CONTAINING PROTEIN"/>
    <property type="match status" value="1"/>
</dbReference>
<proteinExistence type="predicted"/>
<reference evidence="3" key="1">
    <citation type="journal article" date="2017" name="Nat. Microbiol.">
        <title>Global analysis of biosynthetic gene clusters reveals vast potential of secondary metabolite production in Penicillium species.</title>
        <authorList>
            <person name="Nielsen J.C."/>
            <person name="Grijseels S."/>
            <person name="Prigent S."/>
            <person name="Ji B."/>
            <person name="Dainat J."/>
            <person name="Nielsen K.F."/>
            <person name="Frisvad J.C."/>
            <person name="Workman M."/>
            <person name="Nielsen J."/>
        </authorList>
    </citation>
    <scope>NUCLEOTIDE SEQUENCE [LARGE SCALE GENOMIC DNA]</scope>
    <source>
        <strain evidence="3">IBT 24891</strain>
    </source>
</reference>